<evidence type="ECO:0000313" key="2">
    <source>
        <dbReference type="Proteomes" id="UP001054945"/>
    </source>
</evidence>
<organism evidence="1 2">
    <name type="scientific">Caerostris extrusa</name>
    <name type="common">Bark spider</name>
    <name type="synonym">Caerostris bankana</name>
    <dbReference type="NCBI Taxonomy" id="172846"/>
    <lineage>
        <taxon>Eukaryota</taxon>
        <taxon>Metazoa</taxon>
        <taxon>Ecdysozoa</taxon>
        <taxon>Arthropoda</taxon>
        <taxon>Chelicerata</taxon>
        <taxon>Arachnida</taxon>
        <taxon>Araneae</taxon>
        <taxon>Araneomorphae</taxon>
        <taxon>Entelegynae</taxon>
        <taxon>Araneoidea</taxon>
        <taxon>Araneidae</taxon>
        <taxon>Caerostris</taxon>
    </lineage>
</organism>
<keyword evidence="2" id="KW-1185">Reference proteome</keyword>
<reference evidence="1 2" key="1">
    <citation type="submission" date="2021-06" db="EMBL/GenBank/DDBJ databases">
        <title>Caerostris extrusa draft genome.</title>
        <authorList>
            <person name="Kono N."/>
            <person name="Arakawa K."/>
        </authorList>
    </citation>
    <scope>NUCLEOTIDE SEQUENCE [LARGE SCALE GENOMIC DNA]</scope>
</reference>
<dbReference type="AlphaFoldDB" id="A0AAV4PF09"/>
<evidence type="ECO:0000313" key="1">
    <source>
        <dbReference type="EMBL" id="GIX94484.1"/>
    </source>
</evidence>
<dbReference type="Proteomes" id="UP001054945">
    <property type="component" value="Unassembled WGS sequence"/>
</dbReference>
<sequence>MNWEGRESCLGMTPIKGLQPQCPSADYTIIRHLHKLNDPLVCIISKCPHFAEPLTGKSFLFIKTLPHVAKEPAKTHFQEPKSNRA</sequence>
<gene>
    <name evidence="1" type="ORF">CEXT_148151</name>
</gene>
<comment type="caution">
    <text evidence="1">The sequence shown here is derived from an EMBL/GenBank/DDBJ whole genome shotgun (WGS) entry which is preliminary data.</text>
</comment>
<name>A0AAV4PF09_CAEEX</name>
<dbReference type="EMBL" id="BPLR01004382">
    <property type="protein sequence ID" value="GIX94484.1"/>
    <property type="molecule type" value="Genomic_DNA"/>
</dbReference>
<protein>
    <submittedName>
        <fullName evidence="1">Uncharacterized protein</fullName>
    </submittedName>
</protein>
<accession>A0AAV4PF09</accession>
<proteinExistence type="predicted"/>